<dbReference type="Gene3D" id="3.20.20.70">
    <property type="entry name" value="Aldolase class I"/>
    <property type="match status" value="1"/>
</dbReference>
<dbReference type="RefSeq" id="WP_070199969.1">
    <property type="nucleotide sequence ID" value="NZ_JBFAFO010000010.1"/>
</dbReference>
<dbReference type="Proteomes" id="UP001598300">
    <property type="component" value="Unassembled WGS sequence"/>
</dbReference>
<evidence type="ECO:0000256" key="1">
    <source>
        <dbReference type="ARBA" id="ARBA00023270"/>
    </source>
</evidence>
<dbReference type="Pfam" id="PF00923">
    <property type="entry name" value="TAL_FSA"/>
    <property type="match status" value="1"/>
</dbReference>
<dbReference type="InterPro" id="IPR013785">
    <property type="entry name" value="Aldolase_TIM"/>
</dbReference>
<evidence type="ECO:0000313" key="3">
    <source>
        <dbReference type="Proteomes" id="UP001598300"/>
    </source>
</evidence>
<comment type="caution">
    <text evidence="2">The sequence shown here is derived from an EMBL/GenBank/DDBJ whole genome shotgun (WGS) entry which is preliminary data.</text>
</comment>
<keyword evidence="1" id="KW-0704">Schiff base</keyword>
<gene>
    <name evidence="2" type="ORF">ACFWR3_03560</name>
</gene>
<evidence type="ECO:0000313" key="2">
    <source>
        <dbReference type="EMBL" id="MFD3955146.1"/>
    </source>
</evidence>
<reference evidence="2 3" key="1">
    <citation type="submission" date="2024-09" db="EMBL/GenBank/DDBJ databases">
        <title>The Natural Products Discovery Center: Release of the First 8490 Sequenced Strains for Exploring Actinobacteria Biosynthetic Diversity.</title>
        <authorList>
            <person name="Kalkreuter E."/>
            <person name="Kautsar S.A."/>
            <person name="Yang D."/>
            <person name="Bader C.D."/>
            <person name="Teijaro C.N."/>
            <person name="Fluegel L."/>
            <person name="Davis C.M."/>
            <person name="Simpson J.R."/>
            <person name="Lauterbach L."/>
            <person name="Steele A.D."/>
            <person name="Gui C."/>
            <person name="Meng S."/>
            <person name="Li G."/>
            <person name="Viehrig K."/>
            <person name="Ye F."/>
            <person name="Su P."/>
            <person name="Kiefer A.F."/>
            <person name="Nichols A."/>
            <person name="Cepeda A.J."/>
            <person name="Yan W."/>
            <person name="Fan B."/>
            <person name="Jiang Y."/>
            <person name="Adhikari A."/>
            <person name="Zheng C.-J."/>
            <person name="Schuster L."/>
            <person name="Cowan T.M."/>
            <person name="Smanski M.J."/>
            <person name="Chevrette M.G."/>
            <person name="De Carvalho L.P.S."/>
            <person name="Shen B."/>
        </authorList>
    </citation>
    <scope>NUCLEOTIDE SEQUENCE [LARGE SCALE GENOMIC DNA]</scope>
    <source>
        <strain evidence="2 3">NPDC058584</strain>
    </source>
</reference>
<proteinExistence type="predicted"/>
<sequence length="330" mass="33871">MTTSAKERTAAGDVPVWLDLQGGVPAAAQLRSLIAGNRIVGAGLGPDATVATARRVCDTFRTAREEGRGGQGAVVLSPTVSPDTEAAELVRRAASLADRTDRPGTAVRLPSNDAGLTAMGVLLGRGLPVHLATCFSARRYEQAAAAYLAALERARADGHDLGGLASTVAFGLRPLDLRVDALLDRAGSAEAKALRGTAALLAARLAHRSADRIFDAGSPAWRKLAAAGARPLRLVWAELGGLAPGGGDPARYTAELVTADTAVAVRPGELGSLAGLRPRRGRPCGAHEAAEHFDACLDWFGIGAQDVVRELEGEPGTPAPDRAQVAGGVA</sequence>
<dbReference type="EMBL" id="JBHXPM010000002">
    <property type="protein sequence ID" value="MFD3955146.1"/>
    <property type="molecule type" value="Genomic_DNA"/>
</dbReference>
<organism evidence="2 3">
    <name type="scientific">Streptomyces bacillaris</name>
    <dbReference type="NCBI Taxonomy" id="68179"/>
    <lineage>
        <taxon>Bacteria</taxon>
        <taxon>Bacillati</taxon>
        <taxon>Actinomycetota</taxon>
        <taxon>Actinomycetes</taxon>
        <taxon>Kitasatosporales</taxon>
        <taxon>Streptomycetaceae</taxon>
        <taxon>Streptomyces</taxon>
    </lineage>
</organism>
<protein>
    <submittedName>
        <fullName evidence="2">Transaldolase family protein</fullName>
    </submittedName>
</protein>
<name>A0ABW6DR39_9ACTN</name>
<dbReference type="InterPro" id="IPR001585">
    <property type="entry name" value="TAL/FSA"/>
</dbReference>
<dbReference type="SUPFAM" id="SSF51569">
    <property type="entry name" value="Aldolase"/>
    <property type="match status" value="1"/>
</dbReference>
<keyword evidence="3" id="KW-1185">Reference proteome</keyword>
<accession>A0ABW6DR39</accession>